<evidence type="ECO:0000313" key="1">
    <source>
        <dbReference type="EMBL" id="KAK8853788.1"/>
    </source>
</evidence>
<protein>
    <recommendedName>
        <fullName evidence="3">Ubiquitin-like domain-containing protein</fullName>
    </recommendedName>
</protein>
<accession>A0ABR2HVW3</accession>
<comment type="caution">
    <text evidence="1">The sequence shown here is derived from an EMBL/GenBank/DDBJ whole genome shotgun (WGS) entry which is preliminary data.</text>
</comment>
<name>A0ABR2HVW3_9EUKA</name>
<dbReference type="SUPFAM" id="SSF54236">
    <property type="entry name" value="Ubiquitin-like"/>
    <property type="match status" value="1"/>
</dbReference>
<dbReference type="InterPro" id="IPR029071">
    <property type="entry name" value="Ubiquitin-like_domsf"/>
</dbReference>
<dbReference type="EMBL" id="JAPFFF010000021">
    <property type="protein sequence ID" value="KAK8853788.1"/>
    <property type="molecule type" value="Genomic_DNA"/>
</dbReference>
<organism evidence="1 2">
    <name type="scientific">Tritrichomonas musculus</name>
    <dbReference type="NCBI Taxonomy" id="1915356"/>
    <lineage>
        <taxon>Eukaryota</taxon>
        <taxon>Metamonada</taxon>
        <taxon>Parabasalia</taxon>
        <taxon>Tritrichomonadida</taxon>
        <taxon>Tritrichomonadidae</taxon>
        <taxon>Tritrichomonas</taxon>
    </lineage>
</organism>
<proteinExistence type="predicted"/>
<gene>
    <name evidence="1" type="ORF">M9Y10_016331</name>
</gene>
<sequence>MSNTEGTIKIAICVPYTRTFFCFVNLNQKISVIFKVFPNIKCTDNLMIWYNGSQLIPSFTFEEVGIHDKSVIVIGIKTDDLSFNHLYIVLSKSSNNMKIIEHLLELQKNKGNDKGKLIPKNDRKRLQNKFDERKYFIMEKFKSLFYQNDFSKVAKKDEQVHLEQNQLLSSPLPVIF</sequence>
<evidence type="ECO:0008006" key="3">
    <source>
        <dbReference type="Google" id="ProtNLM"/>
    </source>
</evidence>
<evidence type="ECO:0000313" key="2">
    <source>
        <dbReference type="Proteomes" id="UP001470230"/>
    </source>
</evidence>
<reference evidence="1 2" key="1">
    <citation type="submission" date="2024-04" db="EMBL/GenBank/DDBJ databases">
        <title>Tritrichomonas musculus Genome.</title>
        <authorList>
            <person name="Alves-Ferreira E."/>
            <person name="Grigg M."/>
            <person name="Lorenzi H."/>
            <person name="Galac M."/>
        </authorList>
    </citation>
    <scope>NUCLEOTIDE SEQUENCE [LARGE SCALE GENOMIC DNA]</scope>
    <source>
        <strain evidence="1 2">EAF2021</strain>
    </source>
</reference>
<dbReference type="Proteomes" id="UP001470230">
    <property type="component" value="Unassembled WGS sequence"/>
</dbReference>
<keyword evidence="2" id="KW-1185">Reference proteome</keyword>